<dbReference type="AlphaFoldDB" id="A0AA88VCS9"/>
<proteinExistence type="inferred from homology"/>
<gene>
    <name evidence="9" type="ORF">RJ639_015772</name>
</gene>
<comment type="similarity">
    <text evidence="2">Belongs to the 'GDSL' lipolytic enzyme family.</text>
</comment>
<dbReference type="GO" id="GO:0016042">
    <property type="term" value="P:lipid catabolic process"/>
    <property type="evidence" value="ECO:0007669"/>
    <property type="project" value="UniProtKB-KW"/>
</dbReference>
<evidence type="ECO:0000256" key="1">
    <source>
        <dbReference type="ARBA" id="ARBA00004613"/>
    </source>
</evidence>
<dbReference type="InterPro" id="IPR001087">
    <property type="entry name" value="GDSL"/>
</dbReference>
<evidence type="ECO:0000256" key="6">
    <source>
        <dbReference type="ARBA" id="ARBA00022963"/>
    </source>
</evidence>
<dbReference type="EMBL" id="JAVXUP010002076">
    <property type="protein sequence ID" value="KAK3005839.1"/>
    <property type="molecule type" value="Genomic_DNA"/>
</dbReference>
<feature type="signal peptide" evidence="8">
    <location>
        <begin position="1"/>
        <end position="28"/>
    </location>
</feature>
<keyword evidence="5" id="KW-0378">Hydrolase</keyword>
<organism evidence="9 10">
    <name type="scientific">Escallonia herrerae</name>
    <dbReference type="NCBI Taxonomy" id="1293975"/>
    <lineage>
        <taxon>Eukaryota</taxon>
        <taxon>Viridiplantae</taxon>
        <taxon>Streptophyta</taxon>
        <taxon>Embryophyta</taxon>
        <taxon>Tracheophyta</taxon>
        <taxon>Spermatophyta</taxon>
        <taxon>Magnoliopsida</taxon>
        <taxon>eudicotyledons</taxon>
        <taxon>Gunneridae</taxon>
        <taxon>Pentapetalae</taxon>
        <taxon>asterids</taxon>
        <taxon>campanulids</taxon>
        <taxon>Escalloniales</taxon>
        <taxon>Escalloniaceae</taxon>
        <taxon>Escallonia</taxon>
    </lineage>
</organism>
<comment type="caution">
    <text evidence="9">The sequence shown here is derived from an EMBL/GenBank/DDBJ whole genome shotgun (WGS) entry which is preliminary data.</text>
</comment>
<keyword evidence="3" id="KW-0964">Secreted</keyword>
<accession>A0AA88VCS9</accession>
<evidence type="ECO:0008006" key="11">
    <source>
        <dbReference type="Google" id="ProtNLM"/>
    </source>
</evidence>
<feature type="chain" id="PRO_5041720881" description="GDSL esterase/lipase" evidence="8">
    <location>
        <begin position="29"/>
        <end position="362"/>
    </location>
</feature>
<protein>
    <recommendedName>
        <fullName evidence="11">GDSL esterase/lipase</fullName>
    </recommendedName>
</protein>
<keyword evidence="7" id="KW-0443">Lipid metabolism</keyword>
<keyword evidence="10" id="KW-1185">Reference proteome</keyword>
<evidence type="ECO:0000256" key="2">
    <source>
        <dbReference type="ARBA" id="ARBA00008668"/>
    </source>
</evidence>
<keyword evidence="6" id="KW-0442">Lipid degradation</keyword>
<name>A0AA88VCS9_9ASTE</name>
<dbReference type="InterPro" id="IPR036514">
    <property type="entry name" value="SGNH_hydro_sf"/>
</dbReference>
<reference evidence="9" key="1">
    <citation type="submission" date="2022-12" db="EMBL/GenBank/DDBJ databases">
        <title>Draft genome assemblies for two species of Escallonia (Escalloniales).</title>
        <authorList>
            <person name="Chanderbali A."/>
            <person name="Dervinis C."/>
            <person name="Anghel I."/>
            <person name="Soltis D."/>
            <person name="Soltis P."/>
            <person name="Zapata F."/>
        </authorList>
    </citation>
    <scope>NUCLEOTIDE SEQUENCE</scope>
    <source>
        <strain evidence="9">UCBG64.0493</strain>
        <tissue evidence="9">Leaf</tissue>
    </source>
</reference>
<sequence>MERSSMHLVFLSTLQCLFLYTIASRAPALYIFGDSVVDSGNNNHLREGIKANHPPYGIDFPNGVASGRFTNGYTIADFFGKWLGLPLTPPYYSTDESVRHKTIKGFNYASGSARILPEREGTFARSLDLKKQVKLFEESIQRYVRLHFESKDELHKYLSKSIFLVIVGSDDYLDNYLQPKRYNSSKLRRSDKLAEVLTRELALRLKELYNIGARKFIVSEINELGCLPYVINVVKPKTRCARNVNNAVSIFNRKLGVQLHSLSSTLKGSTFVTAKFTGLWEEILKHPKNYGIKETRKPCCASHEDKSGQCKKDTKPCGTRNSHFFWDLWHPSEKIYKLAAKGCFNGTGMCTPLNVVQLAKKH</sequence>
<evidence type="ECO:0000256" key="4">
    <source>
        <dbReference type="ARBA" id="ARBA00022729"/>
    </source>
</evidence>
<evidence type="ECO:0000256" key="5">
    <source>
        <dbReference type="ARBA" id="ARBA00022801"/>
    </source>
</evidence>
<evidence type="ECO:0000313" key="10">
    <source>
        <dbReference type="Proteomes" id="UP001188597"/>
    </source>
</evidence>
<keyword evidence="4 8" id="KW-0732">Signal</keyword>
<dbReference type="CDD" id="cd01837">
    <property type="entry name" value="SGNH_plant_lipase_like"/>
    <property type="match status" value="1"/>
</dbReference>
<dbReference type="PANTHER" id="PTHR45650">
    <property type="entry name" value="GDSL-LIKE LIPASE/ACYLHYDROLASE-RELATED"/>
    <property type="match status" value="1"/>
</dbReference>
<dbReference type="InterPro" id="IPR035669">
    <property type="entry name" value="SGNH_plant_lipase-like"/>
</dbReference>
<dbReference type="Gene3D" id="3.40.50.1110">
    <property type="entry name" value="SGNH hydrolase"/>
    <property type="match status" value="1"/>
</dbReference>
<evidence type="ECO:0000313" key="9">
    <source>
        <dbReference type="EMBL" id="KAK3005839.1"/>
    </source>
</evidence>
<evidence type="ECO:0000256" key="3">
    <source>
        <dbReference type="ARBA" id="ARBA00022525"/>
    </source>
</evidence>
<comment type="subcellular location">
    <subcellularLocation>
        <location evidence="1">Secreted</location>
    </subcellularLocation>
</comment>
<dbReference type="Pfam" id="PF00657">
    <property type="entry name" value="Lipase_GDSL"/>
    <property type="match status" value="1"/>
</dbReference>
<dbReference type="InterPro" id="IPR051238">
    <property type="entry name" value="GDSL_esterase/lipase"/>
</dbReference>
<dbReference type="Proteomes" id="UP001188597">
    <property type="component" value="Unassembled WGS sequence"/>
</dbReference>
<dbReference type="GO" id="GO:0005576">
    <property type="term" value="C:extracellular region"/>
    <property type="evidence" value="ECO:0007669"/>
    <property type="project" value="UniProtKB-SubCell"/>
</dbReference>
<dbReference type="GO" id="GO:0016788">
    <property type="term" value="F:hydrolase activity, acting on ester bonds"/>
    <property type="evidence" value="ECO:0007669"/>
    <property type="project" value="InterPro"/>
</dbReference>
<evidence type="ECO:0000256" key="7">
    <source>
        <dbReference type="ARBA" id="ARBA00023098"/>
    </source>
</evidence>
<dbReference type="PANTHER" id="PTHR45650:SF43">
    <property type="entry name" value="GDSL ESTERASE_LIPASE 7-LIKE"/>
    <property type="match status" value="1"/>
</dbReference>
<evidence type="ECO:0000256" key="8">
    <source>
        <dbReference type="SAM" id="SignalP"/>
    </source>
</evidence>